<evidence type="ECO:0000256" key="4">
    <source>
        <dbReference type="ARBA" id="ARBA00022763"/>
    </source>
</evidence>
<evidence type="ECO:0000256" key="9">
    <source>
        <dbReference type="ARBA" id="ARBA00023271"/>
    </source>
</evidence>
<evidence type="ECO:0000256" key="6">
    <source>
        <dbReference type="ARBA" id="ARBA00023125"/>
    </source>
</evidence>
<dbReference type="Proteomes" id="UP000777482">
    <property type="component" value="Unassembled WGS sequence"/>
</dbReference>
<name>A0A9P7B5M1_RHOMI</name>
<dbReference type="GO" id="GO:0000262">
    <property type="term" value="C:mitochondrial chromosome"/>
    <property type="evidence" value="ECO:0007669"/>
    <property type="project" value="InterPro"/>
</dbReference>
<dbReference type="OrthoDB" id="17164at2759"/>
<comment type="subcellular location">
    <subcellularLocation>
        <location evidence="1">Mitochondrion matrix</location>
        <location evidence="1">Mitochondrion nucleoid</location>
    </subcellularLocation>
</comment>
<comment type="caution">
    <text evidence="11">The sequence shown here is derived from an EMBL/GenBank/DDBJ whole genome shotgun (WGS) entry which is preliminary data.</text>
</comment>
<evidence type="ECO:0000256" key="7">
    <source>
        <dbReference type="ARBA" id="ARBA00023128"/>
    </source>
</evidence>
<gene>
    <name evidence="11" type="ORF">C6P46_004119</name>
</gene>
<dbReference type="PANTHER" id="PTHR31404">
    <property type="entry name" value="MITOCHONDRIAL GENOME MAINTENANCE PROTEIN MGM101"/>
    <property type="match status" value="1"/>
</dbReference>
<evidence type="ECO:0000313" key="12">
    <source>
        <dbReference type="Proteomes" id="UP000777482"/>
    </source>
</evidence>
<accession>A0A9P7B5M1</accession>
<evidence type="ECO:0000256" key="8">
    <source>
        <dbReference type="ARBA" id="ARBA00023204"/>
    </source>
</evidence>
<feature type="compositionally biased region" description="Polar residues" evidence="10">
    <location>
        <begin position="137"/>
        <end position="146"/>
    </location>
</feature>
<evidence type="ECO:0000256" key="10">
    <source>
        <dbReference type="SAM" id="MobiDB-lite"/>
    </source>
</evidence>
<dbReference type="AlphaFoldDB" id="A0A9P7B5M1"/>
<dbReference type="GO" id="GO:0003697">
    <property type="term" value="F:single-stranded DNA binding"/>
    <property type="evidence" value="ECO:0007669"/>
    <property type="project" value="InterPro"/>
</dbReference>
<dbReference type="EMBL" id="PUHQ01000037">
    <property type="protein sequence ID" value="KAG0661165.1"/>
    <property type="molecule type" value="Genomic_DNA"/>
</dbReference>
<feature type="compositionally biased region" description="Low complexity" evidence="10">
    <location>
        <begin position="20"/>
        <end position="60"/>
    </location>
</feature>
<dbReference type="GO" id="GO:0036297">
    <property type="term" value="P:interstrand cross-link repair"/>
    <property type="evidence" value="ECO:0007669"/>
    <property type="project" value="TreeGrafter"/>
</dbReference>
<evidence type="ECO:0000313" key="11">
    <source>
        <dbReference type="EMBL" id="KAG0661165.1"/>
    </source>
</evidence>
<feature type="region of interest" description="Disordered" evidence="10">
    <location>
        <begin position="20"/>
        <end position="71"/>
    </location>
</feature>
<keyword evidence="8" id="KW-0234">DNA repair</keyword>
<evidence type="ECO:0000256" key="3">
    <source>
        <dbReference type="ARBA" id="ARBA00013628"/>
    </source>
</evidence>
<reference evidence="11 12" key="1">
    <citation type="submission" date="2020-11" db="EMBL/GenBank/DDBJ databases">
        <title>Kefir isolates.</title>
        <authorList>
            <person name="Marcisauskas S."/>
            <person name="Kim Y."/>
            <person name="Blasche S."/>
        </authorList>
    </citation>
    <scope>NUCLEOTIDE SEQUENCE [LARGE SCALE GENOMIC DNA]</scope>
    <source>
        <strain evidence="11 12">KR</strain>
    </source>
</reference>
<feature type="compositionally biased region" description="Low complexity" evidence="10">
    <location>
        <begin position="91"/>
        <end position="112"/>
    </location>
</feature>
<sequence>MLSPTRILLQAASARPVYRRAAAAAAASSTAAPPTSARTATSSPAAASASRSTPAPAPRAGLSAPLTGAFDPYGAEEELSRVAPLAPPLPSRSSAASSSSSPAPTAPRAAAAGLGVDRSPLAEFGKPPFPPSYADQLAQSNTTDDGASSGGIDWTTAWNGLGTAVISREQAQMLMRPLMAEEIQIKPDGLLYLPEILYRRILNTTLGPGQWGLVPRGPETIQKGILTREWGLVVGGRTWSISDREPKRTKPSDSARRLVSVARGEQQYFDPSGLPTAAEACKSNALMRCCKDLGIAGELWDPTFIRAFKKTQCVEAWVEHVGTGKKQKRWKKKGGQFEYPLKEVANYAALICL</sequence>
<feature type="region of interest" description="Disordered" evidence="10">
    <location>
        <begin position="85"/>
        <end position="151"/>
    </location>
</feature>
<keyword evidence="9" id="KW-1135">Mitochondrion nucleoid</keyword>
<evidence type="ECO:0000256" key="5">
    <source>
        <dbReference type="ARBA" id="ARBA00022946"/>
    </source>
</evidence>
<dbReference type="Pfam" id="PF06420">
    <property type="entry name" value="Mgm101p"/>
    <property type="match status" value="2"/>
</dbReference>
<protein>
    <recommendedName>
        <fullName evidence="3">Mitochondrial genome maintenance protein MGM101</fullName>
    </recommendedName>
</protein>
<keyword evidence="4" id="KW-0227">DNA damage</keyword>
<comment type="similarity">
    <text evidence="2">Belongs to the MGM101 family.</text>
</comment>
<dbReference type="InterPro" id="IPR009446">
    <property type="entry name" value="Mgm101"/>
</dbReference>
<evidence type="ECO:0000256" key="1">
    <source>
        <dbReference type="ARBA" id="ARBA00004436"/>
    </source>
</evidence>
<keyword evidence="12" id="KW-1185">Reference proteome</keyword>
<evidence type="ECO:0000256" key="2">
    <source>
        <dbReference type="ARBA" id="ARBA00007053"/>
    </source>
</evidence>
<proteinExistence type="inferred from homology"/>
<keyword evidence="7" id="KW-0496">Mitochondrion</keyword>
<organism evidence="11 12">
    <name type="scientific">Rhodotorula mucilaginosa</name>
    <name type="common">Yeast</name>
    <name type="synonym">Rhodotorula rubra</name>
    <dbReference type="NCBI Taxonomy" id="5537"/>
    <lineage>
        <taxon>Eukaryota</taxon>
        <taxon>Fungi</taxon>
        <taxon>Dikarya</taxon>
        <taxon>Basidiomycota</taxon>
        <taxon>Pucciniomycotina</taxon>
        <taxon>Microbotryomycetes</taxon>
        <taxon>Sporidiobolales</taxon>
        <taxon>Sporidiobolaceae</taxon>
        <taxon>Rhodotorula</taxon>
    </lineage>
</organism>
<keyword evidence="6" id="KW-0238">DNA-binding</keyword>
<dbReference type="PANTHER" id="PTHR31404:SF0">
    <property type="entry name" value="MITOCHONDRIAL GENOME MAINTENANCE PROTEIN MGM101"/>
    <property type="match status" value="1"/>
</dbReference>
<keyword evidence="5" id="KW-0809">Transit peptide</keyword>
<dbReference type="GO" id="GO:0000725">
    <property type="term" value="P:recombinational repair"/>
    <property type="evidence" value="ECO:0007669"/>
    <property type="project" value="TreeGrafter"/>
</dbReference>